<sequence length="307" mass="34097">MSVADEAAALEAEVEQYPDERGEILLEAADAWRRSGRFDRAADLLTRLITDGGGDGCSAMAQLAEVRFEQGDVDEAYVVLDALAHDAAVDDGHCTLVAELLAERGDVHGALRWYDRAVARLSAEELQALRGPNGWMQMSSVMIRGRREVRRQLSLVPDATDELVPAAAPPQRQRLVDADGVRDAVASGRVPRQVRMLIFPRQERAEARRRWPQEDDMTDDEHYQAAERRWRELANGGVPAIRVVPATVADLCEFADRTGESPLDPALKVRYSETLPEEHTIAWPPPRNSPCWCGSTAKYKKCCGRTV</sequence>
<comment type="caution">
    <text evidence="1">The sequence shown here is derived from an EMBL/GenBank/DDBJ whole genome shotgun (WGS) entry which is preliminary data.</text>
</comment>
<dbReference type="RefSeq" id="WP_139233061.1">
    <property type="nucleotide sequence ID" value="NZ_BOPD01000058.1"/>
</dbReference>
<name>A0A9W5UYD1_9ACTN</name>
<reference evidence="1" key="1">
    <citation type="submission" date="2021-01" db="EMBL/GenBank/DDBJ databases">
        <title>Whole genome shotgun sequence of Verrucosispora sediminis NBRC 107745.</title>
        <authorList>
            <person name="Komaki H."/>
            <person name="Tamura T."/>
        </authorList>
    </citation>
    <scope>NUCLEOTIDE SEQUENCE</scope>
    <source>
        <strain evidence="1">NBRC 107745</strain>
    </source>
</reference>
<evidence type="ECO:0000313" key="2">
    <source>
        <dbReference type="Proteomes" id="UP000607311"/>
    </source>
</evidence>
<dbReference type="AlphaFoldDB" id="A0A9W5UYD1"/>
<accession>A0A9W5UYD1</accession>
<dbReference type="InterPro" id="IPR004027">
    <property type="entry name" value="SEC_C_motif"/>
</dbReference>
<proteinExistence type="predicted"/>
<dbReference type="Pfam" id="PF02810">
    <property type="entry name" value="SEC-C"/>
    <property type="match status" value="1"/>
</dbReference>
<dbReference type="SUPFAM" id="SSF48452">
    <property type="entry name" value="TPR-like"/>
    <property type="match status" value="1"/>
</dbReference>
<gene>
    <name evidence="1" type="ORF">Vse01_57780</name>
</gene>
<protein>
    <submittedName>
        <fullName evidence="1">Preprotein translocase SecA</fullName>
    </submittedName>
</protein>
<dbReference type="Proteomes" id="UP000607311">
    <property type="component" value="Unassembled WGS sequence"/>
</dbReference>
<keyword evidence="2" id="KW-1185">Reference proteome</keyword>
<evidence type="ECO:0000313" key="1">
    <source>
        <dbReference type="EMBL" id="GIJ36630.1"/>
    </source>
</evidence>
<dbReference type="SUPFAM" id="SSF103642">
    <property type="entry name" value="Sec-C motif"/>
    <property type="match status" value="1"/>
</dbReference>
<dbReference type="Gene3D" id="1.25.40.10">
    <property type="entry name" value="Tetratricopeptide repeat domain"/>
    <property type="match status" value="1"/>
</dbReference>
<dbReference type="Gene3D" id="3.10.450.50">
    <property type="match status" value="1"/>
</dbReference>
<dbReference type="OrthoDB" id="3343588at2"/>
<dbReference type="InterPro" id="IPR011990">
    <property type="entry name" value="TPR-like_helical_dom_sf"/>
</dbReference>
<organism evidence="1 2">
    <name type="scientific">Micromonospora sediminimaris</name>
    <dbReference type="NCBI Taxonomy" id="547162"/>
    <lineage>
        <taxon>Bacteria</taxon>
        <taxon>Bacillati</taxon>
        <taxon>Actinomycetota</taxon>
        <taxon>Actinomycetes</taxon>
        <taxon>Micromonosporales</taxon>
        <taxon>Micromonosporaceae</taxon>
        <taxon>Micromonospora</taxon>
    </lineage>
</organism>
<dbReference type="EMBL" id="BOPD01000058">
    <property type="protein sequence ID" value="GIJ36630.1"/>
    <property type="molecule type" value="Genomic_DNA"/>
</dbReference>